<dbReference type="Proteomes" id="UP000190911">
    <property type="component" value="Chromosome I"/>
</dbReference>
<evidence type="ECO:0000313" key="1">
    <source>
        <dbReference type="EMBL" id="SHM16811.1"/>
    </source>
</evidence>
<keyword evidence="2" id="KW-1185">Reference proteome</keyword>
<dbReference type="AlphaFoldDB" id="A0A1M7GKS0"/>
<accession>A0A1M7GKS0</accession>
<sequence length="48" mass="5689">MWFITFSCLALLPSSSWWSNLFLFPPALMAIYFVFASQESFDNYVNER</sequence>
<gene>
    <name evidence="1" type="ORF">SAMN05878437_1584</name>
</gene>
<name>A0A1M7GKS0_9GAMM</name>
<organism evidence="1 2">
    <name type="scientific">Vreelandella subglaciescola</name>
    <dbReference type="NCBI Taxonomy" id="29571"/>
    <lineage>
        <taxon>Bacteria</taxon>
        <taxon>Pseudomonadati</taxon>
        <taxon>Pseudomonadota</taxon>
        <taxon>Gammaproteobacteria</taxon>
        <taxon>Oceanospirillales</taxon>
        <taxon>Halomonadaceae</taxon>
        <taxon>Vreelandella</taxon>
    </lineage>
</organism>
<proteinExistence type="predicted"/>
<dbReference type="EMBL" id="LT670847">
    <property type="protein sequence ID" value="SHM16811.1"/>
    <property type="molecule type" value="Genomic_DNA"/>
</dbReference>
<protein>
    <submittedName>
        <fullName evidence="1">Uncharacterized protein</fullName>
    </submittedName>
</protein>
<evidence type="ECO:0000313" key="2">
    <source>
        <dbReference type="Proteomes" id="UP000190911"/>
    </source>
</evidence>
<dbReference type="STRING" id="29571.SAMN05878437_1584"/>
<dbReference type="InParanoid" id="A0A1M7GKS0"/>
<reference evidence="1 2" key="1">
    <citation type="submission" date="2016-11" db="EMBL/GenBank/DDBJ databases">
        <authorList>
            <person name="Jaros S."/>
            <person name="Januszkiewicz K."/>
            <person name="Wedrychowicz H."/>
        </authorList>
    </citation>
    <scope>NUCLEOTIDE SEQUENCE [LARGE SCALE GENOMIC DNA]</scope>
    <source>
        <strain evidence="1 2">ACAM 12</strain>
    </source>
</reference>